<dbReference type="GO" id="GO:0031012">
    <property type="term" value="C:extracellular matrix"/>
    <property type="evidence" value="ECO:0007669"/>
    <property type="project" value="TreeGrafter"/>
</dbReference>
<dbReference type="GO" id="GO:0030198">
    <property type="term" value="P:extracellular matrix organization"/>
    <property type="evidence" value="ECO:0007669"/>
    <property type="project" value="TreeGrafter"/>
</dbReference>
<organism evidence="2 3">
    <name type="scientific">Nocardioides psychrotolerans</name>
    <dbReference type="NCBI Taxonomy" id="1005945"/>
    <lineage>
        <taxon>Bacteria</taxon>
        <taxon>Bacillati</taxon>
        <taxon>Actinomycetota</taxon>
        <taxon>Actinomycetes</taxon>
        <taxon>Propionibacteriales</taxon>
        <taxon>Nocardioidaceae</taxon>
        <taxon>Nocardioides</taxon>
    </lineage>
</organism>
<accession>A0A1I3LRY2</accession>
<feature type="compositionally biased region" description="Pro residues" evidence="1">
    <location>
        <begin position="152"/>
        <end position="167"/>
    </location>
</feature>
<dbReference type="GO" id="GO:0005615">
    <property type="term" value="C:extracellular space"/>
    <property type="evidence" value="ECO:0007669"/>
    <property type="project" value="TreeGrafter"/>
</dbReference>
<feature type="region of interest" description="Disordered" evidence="1">
    <location>
        <begin position="84"/>
        <end position="185"/>
    </location>
</feature>
<dbReference type="PANTHER" id="PTHR24023">
    <property type="entry name" value="COLLAGEN ALPHA"/>
    <property type="match status" value="1"/>
</dbReference>
<reference evidence="2 3" key="1">
    <citation type="submission" date="2016-10" db="EMBL/GenBank/DDBJ databases">
        <authorList>
            <person name="de Groot N.N."/>
        </authorList>
    </citation>
    <scope>NUCLEOTIDE SEQUENCE [LARGE SCALE GENOMIC DNA]</scope>
    <source>
        <strain evidence="2 3">CGMCC 1.11156</strain>
    </source>
</reference>
<dbReference type="GO" id="GO:0030020">
    <property type="term" value="F:extracellular matrix structural constituent conferring tensile strength"/>
    <property type="evidence" value="ECO:0007669"/>
    <property type="project" value="TreeGrafter"/>
</dbReference>
<dbReference type="PANTHER" id="PTHR24023:SF1082">
    <property type="entry name" value="COLLAGEN TRIPLE HELIX REPEAT"/>
    <property type="match status" value="1"/>
</dbReference>
<sequence length="218" mass="21254">MTSEKRRLILGMQPMGIALVALIALAALTSGIAIALLLDGRDTARTERDVVAGQSQELVDCVKDPDTPDCDAEADQVEETIDEVAQGDPGPAGAQGPAGPPGVQGLTGSAGAQGPRGFIGPVGPAGPPGDVGNTGPAGALGQQGPQGDTGPVGPPGDPGPQGPPGPAGEPGQDGRDGTAQPGTYTCPEGQYLAGFTVGDAGAVFLDCRPLPAPAPATT</sequence>
<evidence type="ECO:0000313" key="2">
    <source>
        <dbReference type="EMBL" id="SFI87491.1"/>
    </source>
</evidence>
<proteinExistence type="predicted"/>
<keyword evidence="2" id="KW-0176">Collagen</keyword>
<feature type="compositionally biased region" description="Low complexity" evidence="1">
    <location>
        <begin position="128"/>
        <end position="151"/>
    </location>
</feature>
<dbReference type="InterPro" id="IPR050149">
    <property type="entry name" value="Collagen_superfamily"/>
</dbReference>
<dbReference type="STRING" id="1005945.SAMN05216561_11470"/>
<name>A0A1I3LRY2_9ACTN</name>
<dbReference type="EMBL" id="FOQG01000014">
    <property type="protein sequence ID" value="SFI87491.1"/>
    <property type="molecule type" value="Genomic_DNA"/>
</dbReference>
<evidence type="ECO:0000313" key="3">
    <source>
        <dbReference type="Proteomes" id="UP000198649"/>
    </source>
</evidence>
<dbReference type="Proteomes" id="UP000198649">
    <property type="component" value="Unassembled WGS sequence"/>
</dbReference>
<dbReference type="Pfam" id="PF01391">
    <property type="entry name" value="Collagen"/>
    <property type="match status" value="1"/>
</dbReference>
<gene>
    <name evidence="2" type="ORF">SAMN05216561_11470</name>
</gene>
<dbReference type="AlphaFoldDB" id="A0A1I3LRY2"/>
<protein>
    <submittedName>
        <fullName evidence="2">Collagen triple helix repeat-containing protein</fullName>
    </submittedName>
</protein>
<feature type="compositionally biased region" description="Low complexity" evidence="1">
    <location>
        <begin position="86"/>
        <end position="104"/>
    </location>
</feature>
<keyword evidence="3" id="KW-1185">Reference proteome</keyword>
<dbReference type="RefSeq" id="WP_091115432.1">
    <property type="nucleotide sequence ID" value="NZ_BKAF01000017.1"/>
</dbReference>
<dbReference type="InterPro" id="IPR008160">
    <property type="entry name" value="Collagen"/>
</dbReference>
<evidence type="ECO:0000256" key="1">
    <source>
        <dbReference type="SAM" id="MobiDB-lite"/>
    </source>
</evidence>